<dbReference type="PANTHER" id="PTHR22870:SF408">
    <property type="entry name" value="OS09G0560450 PROTEIN"/>
    <property type="match status" value="1"/>
</dbReference>
<evidence type="ECO:0000313" key="5">
    <source>
        <dbReference type="EMBL" id="PHJ25072.1"/>
    </source>
</evidence>
<feature type="region of interest" description="Disordered" evidence="4">
    <location>
        <begin position="1223"/>
        <end position="1247"/>
    </location>
</feature>
<organism evidence="5 6">
    <name type="scientific">Cystoisospora suis</name>
    <dbReference type="NCBI Taxonomy" id="483139"/>
    <lineage>
        <taxon>Eukaryota</taxon>
        <taxon>Sar</taxon>
        <taxon>Alveolata</taxon>
        <taxon>Apicomplexa</taxon>
        <taxon>Conoidasida</taxon>
        <taxon>Coccidia</taxon>
        <taxon>Eucoccidiorida</taxon>
        <taxon>Eimeriorina</taxon>
        <taxon>Sarcocystidae</taxon>
        <taxon>Cystoisospora</taxon>
    </lineage>
</organism>
<dbReference type="EMBL" id="MIGC01000426">
    <property type="protein sequence ID" value="PHJ25072.1"/>
    <property type="molecule type" value="Genomic_DNA"/>
</dbReference>
<sequence length="2889" mass="314767">MGHCVSKSGAGIQRRGFRHDVIEAGPTATDGAAPISSRARDCVIQLPQHVLDNLTVSLWADLLFNASGAHRRMYWIADFGNRLSCETIGLDVESRFDAVKSELCLLTRAQRVQRLHELPTLSWFHLLLFYDAQAAEQLEKLTDALASDRWAPNVSESLSPRVPSTLSSTDSRGKLPQQPKGKVALLSEAFAKWSVAMQRAYILSQNLSWLTGIVAHALTTPEMRKQLALALYEYYTGERPRLGISEPPVRALDGKVFQALSEIVHDQMDESVLDVARRRGAFSKRKSSRGVKYGGDVLDVSGYRSLMAVADCVKTYVESGRVETDELHLDVLDWALSGFEYKGIVFVLVHDQEFCGGLHEVVDGVHAIFGSMNRSAVRTEFRCCQVLRAAARPTDLHLSAKCGRLCAVEGFGLRMVASPLVPHCVEPFNYPLPYTIAGDMLVKVYNAIPTSGSAAKCVMRVPNPQNRLSLFAPRFQVLSRHCSPYDAVTEDLMALGPPHLWCFFFGHPSAVARSLRFPSIGGGDGGGDRSSFTFGGLQVSQLLLPGTMPSSSPEVCRELAPLLKAYLDDLDRGISRRFLYDYWVLQRRAVPPCKGELGSLVSEARRRWKTRLSKNSGPVEEEGEKGAAGLTETILAKFLGGKAPGGGGAEGGEGRTTLITKRTLDTSGGFTNGECATEITKEYDPPPVDGEGISNHPQFAVIFDGTSWTRPAVVEIRNDDVEPALHVAASLFGCSYNDLLPYQPLDETIGDEADDGIWAFGHKCAIWTLAKGPKTGCGPVICAAGRRPKVGTVNDYFQVDTIDRIAPPLEEAAKRSVLRMCLPWSSSKFLVVLAPASVTIRPENYLLFPLMTLYRRSREGAGAGAGPGISESPSQFAPGAASTVQGHRPSAPVNSSVPRSSLGAGQLAPSSPAVTCGGRGDAGGKTGGVVPSPGVHNRILAVLRQRVPFLRHGGHLRKVIHHFGSNISCTLWLLWFEMDVRIHYRVAEAEAEAQAASQHTARKQASEETQASGQNKRESKLQLDLIGHLGRGKGRGASVCSTPRREAGTTWAWHSNEMEKAILLHTADRLVRELVACEIVATAVKRVVRMYTSELPDRPLPFVYAVEALLPVLFRPDLWWKQVEKMLPDERQNMRHHESCLMVALWMSVLQASQVVAMRPWELLATFNSILRTARSVPTTLAHCIMHALNVEFSSSFLYIISTVPEADEVDWFGRMQAIVQQQDAKERKRRSSAPDGHSGDARPADSIDDISSLEEAQNNAVVSLTTLVRCQEQFLIDMEEEEEDNRELKEKMVDASVKTVNVTARRYMSIDVKELYQVSSMLLRASFKKLELLPTEEMISTELLLLHALREHLVPTPLLMDIRRKTVAFAQRIARSPFAAALVLANAATGGAMSGVQSYRPRNQQFRGSIFTPDQEKFDSFVGKLLASNIVYAHDSAMAQYRLLVVRRFLEQSAENDGAGAVAGNGDGAGISPGRMSVLNLFAPSLTSPPSASVDSPARDGGASPVNARETRNIHRRRLPQVLDGVMEAREKGPEREKRAEEKDVEELERKVLKSIELDSDVELAKFLTPVHLGMLDGCRLLRVLSETGQSSRLTALFAGHSLLAWTMILISEAGAGMGTAFGREGRDLLMSRCIADFERVEEATRSLRSSQIEIAISILTLRGLVSLWNGYIETMKELFVEALLLLFDSWGDPRLYGGRGHPFLLYLSWALCHVCYLTRDWSLLRAYSSLFRAARLFYPSCPLSLSAPQIPGRRELLQSQEELFNTFSCSREVSDWLSDPNIKKEDSDNIVKAVVAYNHSLLAAELTAWIAVVHPANGLTFDQSIQTRVEKSKLGASALCSGASPARSGRGAQEALATDSRRVFGVDTEVINYDGGGQVPRSALSGRLLSLGLNASGQLGLGTPTAPVKADRLLDSRLDEANTEAAGSLSLDHLSSVPPEAVERDSTAFDEAARAGVDVWWTPQPSVICALKDTPVAFCSCGVQHSGAVDVMGRLWMWGSNAEGQVGASYRSFADVPKGFRLEELTSFSWNSVESALPDLGDLDCADYCLVSRSDFVSSRNAYRGSVLAPFLESYFVGEGRSAADAQESHSTAAGRGTDKNGPLLHAGDSGDLGLGVSSGKTKGLRHRFLAAAGNGSRSGSLSFEKTSSTKDLQAGGKGDESERTGEKVRHDSSANRCKTPGPRDTVSRVEGAKMRILTTASIPTLVLIPGQPSLRFKQVACGRDFTLALTTEGLIFAWGANSFGCLGLSHFTSCSRPQPLDMKVFSVAVTRFTATDDVVEHEAAKITDIRCGLDACAALSDCQALWVWGRAASGALALPPAYLEILCLGDTSPFVFAENPDSWCDFVSSPASDSMSGCATWVPSASPHRDASRSDGERRESRSHGSPYITWQSQIAKVGTADEKKKENAHRGYQKLKKRVSSTIQREGCLCTPTRLRILEFESEARFKEKMQEWGLWPEWEKKPISLISLRRTDPGEEEVIATIPDELISHLPTASEEVLFLDVAFGASHTVFLDISNNILTAGAGQMGQIAVESACILSQGKDLDVLATPEAGPESYKEHAAVQPYDLLPSHVALSNVKALFGNIKDKPSGSSTASCRSTACFHARRLLQGKRAVAVAAGGNVSAAVDENGELWVWGSNVDGLLSRPVEGCVCSATPLRVNLLDKKASDVAISPDGERLAVPTDCGEVLIWGRERFGSAGRAEVPSFWSAYGDDYERIYTEPGRVPLIEGYFVKKVALGRDFTLMMSGDPVGDQLIARGISRAPTVREKHQRKGLHDFLQSPITGQRVREKSLLLAGRNPDGDSQVSGDSTPRRSSKGSIYMEQLKGEVNIEYPKDMDAAELNPGPLTAEHAAPASKYLAAFNTKPPIHAFLAPTKKTEKTEDIR</sequence>
<reference evidence="5 6" key="1">
    <citation type="journal article" date="2017" name="Int. J. Parasitol.">
        <title>The genome of the protozoan parasite Cystoisospora suis and a reverse vaccinology approach to identify vaccine candidates.</title>
        <authorList>
            <person name="Palmieri N."/>
            <person name="Shrestha A."/>
            <person name="Ruttkowski B."/>
            <person name="Beck T."/>
            <person name="Vogl C."/>
            <person name="Tomley F."/>
            <person name="Blake D.P."/>
            <person name="Joachim A."/>
        </authorList>
    </citation>
    <scope>NUCLEOTIDE SEQUENCE [LARGE SCALE GENOMIC DNA]</scope>
    <source>
        <strain evidence="5 6">Wien I</strain>
    </source>
</reference>
<feature type="repeat" description="RCC1" evidence="2">
    <location>
        <begin position="2690"/>
        <end position="2753"/>
    </location>
</feature>
<dbReference type="Pfam" id="PF13540">
    <property type="entry name" value="RCC1_2"/>
    <property type="match status" value="2"/>
</dbReference>
<dbReference type="PROSITE" id="PS50012">
    <property type="entry name" value="RCC1_3"/>
    <property type="match status" value="2"/>
</dbReference>
<gene>
    <name evidence="5" type="ORF">CSUI_001081</name>
</gene>
<feature type="compositionally biased region" description="Polar residues" evidence="4">
    <location>
        <begin position="154"/>
        <end position="170"/>
    </location>
</feature>
<name>A0A2C6LDQ3_9APIC</name>
<evidence type="ECO:0000256" key="3">
    <source>
        <dbReference type="SAM" id="Coils"/>
    </source>
</evidence>
<feature type="repeat" description="RCC1" evidence="2">
    <location>
        <begin position="2236"/>
        <end position="2305"/>
    </location>
</feature>
<feature type="region of interest" description="Disordered" evidence="4">
    <location>
        <begin position="1489"/>
        <end position="1515"/>
    </location>
</feature>
<accession>A0A2C6LDQ3</accession>
<dbReference type="InterPro" id="IPR009091">
    <property type="entry name" value="RCC1/BLIP-II"/>
</dbReference>
<dbReference type="InterPro" id="IPR051210">
    <property type="entry name" value="Ub_ligase/GEF_domain"/>
</dbReference>
<feature type="compositionally biased region" description="Polar residues" evidence="4">
    <location>
        <begin position="2138"/>
        <end position="2154"/>
    </location>
</feature>
<feature type="compositionally biased region" description="Gly residues" evidence="4">
    <location>
        <begin position="917"/>
        <end position="927"/>
    </location>
</feature>
<feature type="coiled-coil region" evidence="3">
    <location>
        <begin position="1272"/>
        <end position="1299"/>
    </location>
</feature>
<feature type="region of interest" description="Disordered" evidence="4">
    <location>
        <begin position="861"/>
        <end position="931"/>
    </location>
</feature>
<feature type="compositionally biased region" description="Basic and acidic residues" evidence="4">
    <location>
        <begin position="2160"/>
        <end position="2176"/>
    </location>
</feature>
<dbReference type="OrthoDB" id="5370059at2759"/>
<feature type="region of interest" description="Disordered" evidence="4">
    <location>
        <begin position="995"/>
        <end position="1018"/>
    </location>
</feature>
<feature type="compositionally biased region" description="Basic and acidic residues" evidence="4">
    <location>
        <begin position="2370"/>
        <end position="2386"/>
    </location>
</feature>
<evidence type="ECO:0000256" key="2">
    <source>
        <dbReference type="PROSITE-ProRule" id="PRU00235"/>
    </source>
</evidence>
<dbReference type="Gene3D" id="2.130.10.30">
    <property type="entry name" value="Regulator of chromosome condensation 1/beta-lactamase-inhibitor protein II"/>
    <property type="match status" value="3"/>
</dbReference>
<dbReference type="RefSeq" id="XP_067926744.1">
    <property type="nucleotide sequence ID" value="XM_068061287.1"/>
</dbReference>
<dbReference type="InterPro" id="IPR000408">
    <property type="entry name" value="Reg_chr_condens"/>
</dbReference>
<protein>
    <submittedName>
        <fullName evidence="5">Regulator of chromosome condensation repeat-containing protein</fullName>
    </submittedName>
</protein>
<evidence type="ECO:0000256" key="4">
    <source>
        <dbReference type="SAM" id="MobiDB-lite"/>
    </source>
</evidence>
<feature type="region of interest" description="Disordered" evidence="4">
    <location>
        <begin position="2137"/>
        <end position="2189"/>
    </location>
</feature>
<evidence type="ECO:0000256" key="1">
    <source>
        <dbReference type="ARBA" id="ARBA00022737"/>
    </source>
</evidence>
<keyword evidence="3" id="KW-0175">Coiled coil</keyword>
<comment type="caution">
    <text evidence="5">The sequence shown here is derived from an EMBL/GenBank/DDBJ whole genome shotgun (WGS) entry which is preliminary data.</text>
</comment>
<dbReference type="SUPFAM" id="SSF50985">
    <property type="entry name" value="RCC1/BLIP-II"/>
    <property type="match status" value="2"/>
</dbReference>
<feature type="region of interest" description="Disordered" evidence="4">
    <location>
        <begin position="2366"/>
        <end position="2389"/>
    </location>
</feature>
<keyword evidence="6" id="KW-1185">Reference proteome</keyword>
<feature type="region of interest" description="Disordered" evidence="4">
    <location>
        <begin position="2088"/>
        <end position="2112"/>
    </location>
</feature>
<feature type="region of interest" description="Disordered" evidence="4">
    <location>
        <begin position="154"/>
        <end position="179"/>
    </location>
</feature>
<keyword evidence="1" id="KW-0677">Repeat</keyword>
<dbReference type="PANTHER" id="PTHR22870">
    <property type="entry name" value="REGULATOR OF CHROMOSOME CONDENSATION"/>
    <property type="match status" value="1"/>
</dbReference>
<dbReference type="Proteomes" id="UP000221165">
    <property type="component" value="Unassembled WGS sequence"/>
</dbReference>
<evidence type="ECO:0000313" key="6">
    <source>
        <dbReference type="Proteomes" id="UP000221165"/>
    </source>
</evidence>
<dbReference type="GeneID" id="94424498"/>
<feature type="region of interest" description="Disordered" evidence="4">
    <location>
        <begin position="2800"/>
        <end position="2822"/>
    </location>
</feature>
<proteinExistence type="predicted"/>
<dbReference type="VEuPathDB" id="ToxoDB:CSUI_001081"/>